<feature type="transmembrane region" description="Helical" evidence="1">
    <location>
        <begin position="226"/>
        <end position="245"/>
    </location>
</feature>
<sequence>MEATLTTAVKQRIRSIDTLRGIIMVIMALDHVRDFYTNVPFDPLDLSKTTPWLFLTRWITHFCAPTFVFLSGTSAFLSLSRRTNKNAAAGFLLRRGLWLLLLEFTIIEFGWTLDVGFHMLFAQVIWAIACSMLFLAFLIWLNLKPGTIAIIGLILIFGHNSLDSIKSSSLGHFQLVWLILHEQGFYQINQYEGAFLLYPIVPWIGVMAAGYGFGTFFKLEPHARQALFVKIGLGCLALFLVLRVFNIYGDPFPWEQQHVWWKNILAVIKCQKYPPSLLYLLMTLGISILALAGLEYTNNWLTRIFTVYGRVPFFYYVPHIYLVHVSQVIVALSLGFTVKQLQEAGMSVPKGWGFDLPVIYLIWIIIVFILYFPCRWFMKVKERRKDWWLSYL</sequence>
<dbReference type="RefSeq" id="WP_166585293.1">
    <property type="nucleotide sequence ID" value="NZ_WWEO01000041.1"/>
</dbReference>
<feature type="transmembrane region" description="Helical" evidence="1">
    <location>
        <begin position="313"/>
        <end position="338"/>
    </location>
</feature>
<evidence type="ECO:0000313" key="3">
    <source>
        <dbReference type="EMBL" id="NCD69313.1"/>
    </source>
</evidence>
<feature type="transmembrane region" description="Helical" evidence="1">
    <location>
        <begin position="146"/>
        <end position="162"/>
    </location>
</feature>
<feature type="domain" description="Heparan-alpha-glucosaminide N-acetyltransferase catalytic" evidence="2">
    <location>
        <begin position="12"/>
        <end position="220"/>
    </location>
</feature>
<dbReference type="EMBL" id="WWEO01000041">
    <property type="protein sequence ID" value="NCD69313.1"/>
    <property type="molecule type" value="Genomic_DNA"/>
</dbReference>
<dbReference type="Pfam" id="PF07786">
    <property type="entry name" value="HGSNAT_cat"/>
    <property type="match status" value="1"/>
</dbReference>
<feature type="transmembrane region" description="Helical" evidence="1">
    <location>
        <begin position="91"/>
        <end position="111"/>
    </location>
</feature>
<organism evidence="3 4">
    <name type="scientific">Mucilaginibacter agri</name>
    <dbReference type="NCBI Taxonomy" id="2695265"/>
    <lineage>
        <taxon>Bacteria</taxon>
        <taxon>Pseudomonadati</taxon>
        <taxon>Bacteroidota</taxon>
        <taxon>Sphingobacteriia</taxon>
        <taxon>Sphingobacteriales</taxon>
        <taxon>Sphingobacteriaceae</taxon>
        <taxon>Mucilaginibacter</taxon>
    </lineage>
</organism>
<feature type="transmembrane region" description="Helical" evidence="1">
    <location>
        <begin position="58"/>
        <end position="79"/>
    </location>
</feature>
<protein>
    <submittedName>
        <fullName evidence="3">DUF1624 domain-containing protein</fullName>
    </submittedName>
</protein>
<name>A0A965ZFM0_9SPHI</name>
<evidence type="ECO:0000256" key="1">
    <source>
        <dbReference type="SAM" id="Phobius"/>
    </source>
</evidence>
<dbReference type="InterPro" id="IPR012429">
    <property type="entry name" value="HGSNAT_cat"/>
</dbReference>
<feature type="transmembrane region" description="Helical" evidence="1">
    <location>
        <begin position="277"/>
        <end position="301"/>
    </location>
</feature>
<evidence type="ECO:0000313" key="4">
    <source>
        <dbReference type="Proteomes" id="UP000638732"/>
    </source>
</evidence>
<comment type="caution">
    <text evidence="3">The sequence shown here is derived from an EMBL/GenBank/DDBJ whole genome shotgun (WGS) entry which is preliminary data.</text>
</comment>
<keyword evidence="1" id="KW-1133">Transmembrane helix</keyword>
<feature type="transmembrane region" description="Helical" evidence="1">
    <location>
        <begin position="358"/>
        <end position="378"/>
    </location>
</feature>
<evidence type="ECO:0000259" key="2">
    <source>
        <dbReference type="Pfam" id="PF07786"/>
    </source>
</evidence>
<dbReference type="PANTHER" id="PTHR40407:SF1">
    <property type="entry name" value="HEPARAN-ALPHA-GLUCOSAMINIDE N-ACETYLTRANSFERASE CATALYTIC DOMAIN-CONTAINING PROTEIN"/>
    <property type="match status" value="1"/>
</dbReference>
<feature type="transmembrane region" description="Helical" evidence="1">
    <location>
        <begin position="195"/>
        <end position="214"/>
    </location>
</feature>
<keyword evidence="1" id="KW-0812">Transmembrane</keyword>
<accession>A0A965ZFM0</accession>
<dbReference type="Proteomes" id="UP000638732">
    <property type="component" value="Unassembled WGS sequence"/>
</dbReference>
<gene>
    <name evidence="3" type="ORF">GSY63_08085</name>
</gene>
<reference evidence="3" key="2">
    <citation type="submission" date="2020-10" db="EMBL/GenBank/DDBJ databases">
        <title>Mucilaginibacter sp. nov., isolated from soil.</title>
        <authorList>
            <person name="Jeon C.O."/>
        </authorList>
    </citation>
    <scope>NUCLEOTIDE SEQUENCE</scope>
    <source>
        <strain evidence="3">R11</strain>
    </source>
</reference>
<keyword evidence="1" id="KW-0472">Membrane</keyword>
<dbReference type="PANTHER" id="PTHR40407">
    <property type="entry name" value="MEMBRANE PROTEIN-LIKE PROTEIN"/>
    <property type="match status" value="1"/>
</dbReference>
<dbReference type="AlphaFoldDB" id="A0A965ZFM0"/>
<keyword evidence="4" id="KW-1185">Reference proteome</keyword>
<reference evidence="3" key="1">
    <citation type="submission" date="2020-01" db="EMBL/GenBank/DDBJ databases">
        <authorList>
            <person name="Seo Y.L."/>
        </authorList>
    </citation>
    <scope>NUCLEOTIDE SEQUENCE</scope>
    <source>
        <strain evidence="3">R11</strain>
    </source>
</reference>
<proteinExistence type="predicted"/>
<feature type="transmembrane region" description="Helical" evidence="1">
    <location>
        <begin position="117"/>
        <end position="139"/>
    </location>
</feature>